<evidence type="ECO:0000256" key="1">
    <source>
        <dbReference type="ARBA" id="ARBA00022723"/>
    </source>
</evidence>
<dbReference type="PROSITE" id="PS51485">
    <property type="entry name" value="PHYTOCYANIN"/>
    <property type="match status" value="1"/>
</dbReference>
<feature type="compositionally biased region" description="Low complexity" evidence="3">
    <location>
        <begin position="146"/>
        <end position="163"/>
    </location>
</feature>
<dbReference type="Proteomes" id="UP000245207">
    <property type="component" value="Unassembled WGS sequence"/>
</dbReference>
<dbReference type="OrthoDB" id="686200at2759"/>
<keyword evidence="8" id="KW-1185">Reference proteome</keyword>
<dbReference type="GO" id="GO:0009055">
    <property type="term" value="F:electron transfer activity"/>
    <property type="evidence" value="ECO:0007669"/>
    <property type="project" value="InterPro"/>
</dbReference>
<evidence type="ECO:0000259" key="6">
    <source>
        <dbReference type="PROSITE" id="PS51485"/>
    </source>
</evidence>
<gene>
    <name evidence="7" type="ORF">CTI12_AA279100</name>
</gene>
<name>A0A2U1NCV6_ARTAN</name>
<dbReference type="Pfam" id="PF02298">
    <property type="entry name" value="Cu_bind_like"/>
    <property type="match status" value="1"/>
</dbReference>
<feature type="region of interest" description="Disordered" evidence="3">
    <location>
        <begin position="123"/>
        <end position="168"/>
    </location>
</feature>
<dbReference type="PANTHER" id="PTHR33021">
    <property type="entry name" value="BLUE COPPER PROTEIN"/>
    <property type="match status" value="1"/>
</dbReference>
<keyword evidence="2" id="KW-0325">Glycoprotein</keyword>
<dbReference type="Gene3D" id="2.60.40.420">
    <property type="entry name" value="Cupredoxins - blue copper proteins"/>
    <property type="match status" value="1"/>
</dbReference>
<dbReference type="STRING" id="35608.A0A2U1NCV6"/>
<dbReference type="GO" id="GO:0005886">
    <property type="term" value="C:plasma membrane"/>
    <property type="evidence" value="ECO:0007669"/>
    <property type="project" value="TreeGrafter"/>
</dbReference>
<evidence type="ECO:0000313" key="7">
    <source>
        <dbReference type="EMBL" id="PWA71344.1"/>
    </source>
</evidence>
<keyword evidence="4" id="KW-1133">Transmembrane helix</keyword>
<feature type="chain" id="PRO_5015730524" evidence="5">
    <location>
        <begin position="22"/>
        <end position="190"/>
    </location>
</feature>
<keyword evidence="4" id="KW-0472">Membrane</keyword>
<feature type="compositionally biased region" description="Low complexity" evidence="3">
    <location>
        <begin position="123"/>
        <end position="139"/>
    </location>
</feature>
<dbReference type="InterPro" id="IPR039391">
    <property type="entry name" value="Phytocyanin-like"/>
</dbReference>
<dbReference type="GO" id="GO:0046872">
    <property type="term" value="F:metal ion binding"/>
    <property type="evidence" value="ECO:0007669"/>
    <property type="project" value="UniProtKB-KW"/>
</dbReference>
<dbReference type="PANTHER" id="PTHR33021:SF350">
    <property type="entry name" value="UCLACYANIN-2"/>
    <property type="match status" value="1"/>
</dbReference>
<comment type="caution">
    <text evidence="7">The sequence shown here is derived from an EMBL/GenBank/DDBJ whole genome shotgun (WGS) entry which is preliminary data.</text>
</comment>
<protein>
    <submittedName>
        <fullName evidence="7">Cupredoxin</fullName>
    </submittedName>
</protein>
<evidence type="ECO:0000256" key="2">
    <source>
        <dbReference type="ARBA" id="ARBA00023180"/>
    </source>
</evidence>
<organism evidence="7 8">
    <name type="scientific">Artemisia annua</name>
    <name type="common">Sweet wormwood</name>
    <dbReference type="NCBI Taxonomy" id="35608"/>
    <lineage>
        <taxon>Eukaryota</taxon>
        <taxon>Viridiplantae</taxon>
        <taxon>Streptophyta</taxon>
        <taxon>Embryophyta</taxon>
        <taxon>Tracheophyta</taxon>
        <taxon>Spermatophyta</taxon>
        <taxon>Magnoliopsida</taxon>
        <taxon>eudicotyledons</taxon>
        <taxon>Gunneridae</taxon>
        <taxon>Pentapetalae</taxon>
        <taxon>asterids</taxon>
        <taxon>campanulids</taxon>
        <taxon>Asterales</taxon>
        <taxon>Asteraceae</taxon>
        <taxon>Asteroideae</taxon>
        <taxon>Anthemideae</taxon>
        <taxon>Artemisiinae</taxon>
        <taxon>Artemisia</taxon>
    </lineage>
</organism>
<feature type="transmembrane region" description="Helical" evidence="4">
    <location>
        <begin position="170"/>
        <end position="189"/>
    </location>
</feature>
<keyword evidence="4" id="KW-0812">Transmembrane</keyword>
<feature type="signal peptide" evidence="5">
    <location>
        <begin position="1"/>
        <end position="21"/>
    </location>
</feature>
<reference evidence="7 8" key="1">
    <citation type="journal article" date="2018" name="Mol. Plant">
        <title>The genome of Artemisia annua provides insight into the evolution of Asteraceae family and artemisinin biosynthesis.</title>
        <authorList>
            <person name="Shen Q."/>
            <person name="Zhang L."/>
            <person name="Liao Z."/>
            <person name="Wang S."/>
            <person name="Yan T."/>
            <person name="Shi P."/>
            <person name="Liu M."/>
            <person name="Fu X."/>
            <person name="Pan Q."/>
            <person name="Wang Y."/>
            <person name="Lv Z."/>
            <person name="Lu X."/>
            <person name="Zhang F."/>
            <person name="Jiang W."/>
            <person name="Ma Y."/>
            <person name="Chen M."/>
            <person name="Hao X."/>
            <person name="Li L."/>
            <person name="Tang Y."/>
            <person name="Lv G."/>
            <person name="Zhou Y."/>
            <person name="Sun X."/>
            <person name="Brodelius P.E."/>
            <person name="Rose J.K.C."/>
            <person name="Tang K."/>
        </authorList>
    </citation>
    <scope>NUCLEOTIDE SEQUENCE [LARGE SCALE GENOMIC DNA]</scope>
    <source>
        <strain evidence="8">cv. Huhao1</strain>
        <tissue evidence="7">Leaf</tissue>
    </source>
</reference>
<dbReference type="EMBL" id="PKPP01003097">
    <property type="protein sequence ID" value="PWA71344.1"/>
    <property type="molecule type" value="Genomic_DNA"/>
</dbReference>
<feature type="domain" description="Phytocyanin" evidence="6">
    <location>
        <begin position="22"/>
        <end position="120"/>
    </location>
</feature>
<dbReference type="CDD" id="cd04216">
    <property type="entry name" value="Phytocyanin"/>
    <property type="match status" value="1"/>
</dbReference>
<dbReference type="AlphaFoldDB" id="A0A2U1NCV6"/>
<evidence type="ECO:0000256" key="3">
    <source>
        <dbReference type="SAM" id="MobiDB-lite"/>
    </source>
</evidence>
<dbReference type="InterPro" id="IPR003245">
    <property type="entry name" value="Phytocyanin_dom"/>
</dbReference>
<evidence type="ECO:0000313" key="8">
    <source>
        <dbReference type="Proteomes" id="UP000245207"/>
    </source>
</evidence>
<dbReference type="FunFam" id="2.60.40.420:FF:000003">
    <property type="entry name" value="Blue copper"/>
    <property type="match status" value="1"/>
</dbReference>
<accession>A0A2U1NCV6</accession>
<evidence type="ECO:0000256" key="5">
    <source>
        <dbReference type="SAM" id="SignalP"/>
    </source>
</evidence>
<keyword evidence="5" id="KW-0732">Signal</keyword>
<sequence length="190" mass="19513">MATVAIFLISLLAFTGRSVYAVQHVVGDSGGWTTFGDYTTWASSKTFNVGDTLVFNYGSSHGVDVVSKSDYDNCVTSNALDSYTGGATTISLKQPGPMYFACPSFGHCSSGMKLAINVVSAGSNTPANTPTPSGTTPTPSDGSNESPPTTTTPSTTPSSRPTTNGGSPNSGNIVVVGFYLILAPLVVLFC</sequence>
<dbReference type="SUPFAM" id="SSF49503">
    <property type="entry name" value="Cupredoxins"/>
    <property type="match status" value="1"/>
</dbReference>
<dbReference type="InterPro" id="IPR008972">
    <property type="entry name" value="Cupredoxin"/>
</dbReference>
<proteinExistence type="predicted"/>
<evidence type="ECO:0000256" key="4">
    <source>
        <dbReference type="SAM" id="Phobius"/>
    </source>
</evidence>
<keyword evidence="1" id="KW-0479">Metal-binding</keyword>